<dbReference type="InterPro" id="IPR025097">
    <property type="entry name" value="DUF4023"/>
</dbReference>
<dbReference type="RefSeq" id="WP_209463344.1">
    <property type="nucleotide sequence ID" value="NZ_CP110224.1"/>
</dbReference>
<feature type="compositionally biased region" description="Basic and acidic residues" evidence="1">
    <location>
        <begin position="7"/>
        <end position="22"/>
    </location>
</feature>
<reference evidence="2 3" key="1">
    <citation type="submission" date="2021-03" db="EMBL/GenBank/DDBJ databases">
        <title>Genomic Encyclopedia of Type Strains, Phase IV (KMG-IV): sequencing the most valuable type-strain genomes for metagenomic binning, comparative biology and taxonomic classification.</title>
        <authorList>
            <person name="Goeker M."/>
        </authorList>
    </citation>
    <scope>NUCLEOTIDE SEQUENCE [LARGE SCALE GENOMIC DNA]</scope>
    <source>
        <strain evidence="2 3">DSM 25609</strain>
    </source>
</reference>
<evidence type="ECO:0000313" key="3">
    <source>
        <dbReference type="Proteomes" id="UP001519345"/>
    </source>
</evidence>
<sequence length="39" mass="4690">MESTEAFVRKFQETKKKDELNRAKQGSRNRSDRLPSKRH</sequence>
<organism evidence="2 3">
    <name type="scientific">Virgibacillus natechei</name>
    <dbReference type="NCBI Taxonomy" id="1216297"/>
    <lineage>
        <taxon>Bacteria</taxon>
        <taxon>Bacillati</taxon>
        <taxon>Bacillota</taxon>
        <taxon>Bacilli</taxon>
        <taxon>Bacillales</taxon>
        <taxon>Bacillaceae</taxon>
        <taxon>Virgibacillus</taxon>
    </lineage>
</organism>
<feature type="compositionally biased region" description="Basic and acidic residues" evidence="1">
    <location>
        <begin position="29"/>
        <end position="39"/>
    </location>
</feature>
<gene>
    <name evidence="2" type="ORF">J2Z83_002320</name>
</gene>
<evidence type="ECO:0008006" key="4">
    <source>
        <dbReference type="Google" id="ProtNLM"/>
    </source>
</evidence>
<accession>A0ABS4IGW4</accession>
<feature type="region of interest" description="Disordered" evidence="1">
    <location>
        <begin position="1"/>
        <end position="39"/>
    </location>
</feature>
<keyword evidence="3" id="KW-1185">Reference proteome</keyword>
<dbReference type="Proteomes" id="UP001519345">
    <property type="component" value="Unassembled WGS sequence"/>
</dbReference>
<dbReference type="Pfam" id="PF13215">
    <property type="entry name" value="DUF4023"/>
    <property type="match status" value="1"/>
</dbReference>
<evidence type="ECO:0000256" key="1">
    <source>
        <dbReference type="SAM" id="MobiDB-lite"/>
    </source>
</evidence>
<protein>
    <recommendedName>
        <fullName evidence="4">DUF4023 domain-containing protein</fullName>
    </recommendedName>
</protein>
<comment type="caution">
    <text evidence="2">The sequence shown here is derived from an EMBL/GenBank/DDBJ whole genome shotgun (WGS) entry which is preliminary data.</text>
</comment>
<evidence type="ECO:0000313" key="2">
    <source>
        <dbReference type="EMBL" id="MBP1970202.1"/>
    </source>
</evidence>
<proteinExistence type="predicted"/>
<name>A0ABS4IGW4_9BACI</name>
<dbReference type="EMBL" id="JAGGKX010000011">
    <property type="protein sequence ID" value="MBP1970202.1"/>
    <property type="molecule type" value="Genomic_DNA"/>
</dbReference>